<evidence type="ECO:0008006" key="4">
    <source>
        <dbReference type="Google" id="ProtNLM"/>
    </source>
</evidence>
<name>A0AAV5W2V9_9BILA</name>
<reference evidence="2" key="1">
    <citation type="submission" date="2023-10" db="EMBL/GenBank/DDBJ databases">
        <title>Genome assembly of Pristionchus species.</title>
        <authorList>
            <person name="Yoshida K."/>
            <person name="Sommer R.J."/>
        </authorList>
    </citation>
    <scope>NUCLEOTIDE SEQUENCE</scope>
    <source>
        <strain evidence="2">RS5133</strain>
    </source>
</reference>
<feature type="non-terminal residue" evidence="2">
    <location>
        <position position="74"/>
    </location>
</feature>
<evidence type="ECO:0000313" key="2">
    <source>
        <dbReference type="EMBL" id="GMT25908.1"/>
    </source>
</evidence>
<evidence type="ECO:0000313" key="3">
    <source>
        <dbReference type="Proteomes" id="UP001432322"/>
    </source>
</evidence>
<accession>A0AAV5W2V9</accession>
<keyword evidence="1" id="KW-1133">Transmembrane helix</keyword>
<sequence length="74" mass="8398">SIFQQLLLIFVIITSTFAHMFYILNRLPKTNAVSAHRIRRSLVSLFIQIAVPLLLLLLPGCILFVSIICLCIPF</sequence>
<dbReference type="Proteomes" id="UP001432322">
    <property type="component" value="Unassembled WGS sequence"/>
</dbReference>
<feature type="non-terminal residue" evidence="2">
    <location>
        <position position="1"/>
    </location>
</feature>
<feature type="transmembrane region" description="Helical" evidence="1">
    <location>
        <begin position="6"/>
        <end position="24"/>
    </location>
</feature>
<dbReference type="EMBL" id="BTSY01000004">
    <property type="protein sequence ID" value="GMT25908.1"/>
    <property type="molecule type" value="Genomic_DNA"/>
</dbReference>
<keyword evidence="1" id="KW-0812">Transmembrane</keyword>
<evidence type="ECO:0000256" key="1">
    <source>
        <dbReference type="SAM" id="Phobius"/>
    </source>
</evidence>
<organism evidence="2 3">
    <name type="scientific">Pristionchus fissidentatus</name>
    <dbReference type="NCBI Taxonomy" id="1538716"/>
    <lineage>
        <taxon>Eukaryota</taxon>
        <taxon>Metazoa</taxon>
        <taxon>Ecdysozoa</taxon>
        <taxon>Nematoda</taxon>
        <taxon>Chromadorea</taxon>
        <taxon>Rhabditida</taxon>
        <taxon>Rhabditina</taxon>
        <taxon>Diplogasteromorpha</taxon>
        <taxon>Diplogasteroidea</taxon>
        <taxon>Neodiplogasteridae</taxon>
        <taxon>Pristionchus</taxon>
    </lineage>
</organism>
<dbReference type="AlphaFoldDB" id="A0AAV5W2V9"/>
<keyword evidence="3" id="KW-1185">Reference proteome</keyword>
<protein>
    <recommendedName>
        <fullName evidence="4">G protein-coupled receptor</fullName>
    </recommendedName>
</protein>
<proteinExistence type="predicted"/>
<feature type="transmembrane region" description="Helical" evidence="1">
    <location>
        <begin position="45"/>
        <end position="68"/>
    </location>
</feature>
<keyword evidence="1" id="KW-0472">Membrane</keyword>
<comment type="caution">
    <text evidence="2">The sequence shown here is derived from an EMBL/GenBank/DDBJ whole genome shotgun (WGS) entry which is preliminary data.</text>
</comment>
<gene>
    <name evidence="2" type="ORF">PFISCL1PPCAC_17205</name>
</gene>